<dbReference type="Pfam" id="PF01276">
    <property type="entry name" value="OKR_DC_1"/>
    <property type="match status" value="1"/>
</dbReference>
<dbReference type="InterPro" id="IPR008286">
    <property type="entry name" value="Prn/Lys/Arg_de-COase_C"/>
</dbReference>
<name>A0A2P8H7S2_9BACI</name>
<gene>
    <name evidence="8" type="ORF">B0H94_1173</name>
</gene>
<dbReference type="Gene3D" id="3.90.100.10">
    <property type="entry name" value="Orn/Lys/Arg decarboxylase, C-terminal domain"/>
    <property type="match status" value="1"/>
</dbReference>
<sequence>MALSYKFDSVKYPLWEVLERHRQKSPLSGHVPGHKNGDVFPEAMRSFYEATGPWDVTEISGLDDLHAPEGAIAEAERALSELYGTQASFFVVGGSSAGNCAALYTLFSPGDQVIVQRDCHRSILDALVLSGVEPIFVAPAFEKETGFSLGLLPETLKQAFHEWPGAAGVIITSPSYYGAVADLKRIVATAHGNGKKVIVDEAHGAHLAPLTSFPCSAVEAGADIVVQSAHKTLPALTMGAYVHVMSASVKSETLRESLRLMQSSSPSYLIMASLDGARGYLHEQQMIELTLFKFIKQVRHRLNAIEGTGIIVPKEASYDPLKVVLSPPDQTTGWAFQQALEEQGLYVELSDPQLVLLTLPLKIDKDKADRIISAVTKAVKNTEQSEMDKLIPSAPVFPKMTSLAYTFAQMRQSSIVEVPLSQADEAVAAETIVPYPPGIPVIMQGERCTMEQLKFVRSWKQAGGHLQGGTALDADCILIYREEEKG</sequence>
<dbReference type="InterPro" id="IPR036633">
    <property type="entry name" value="Prn/Lys/Arg_de-COase_C_sf"/>
</dbReference>
<dbReference type="Gene3D" id="3.40.640.10">
    <property type="entry name" value="Type I PLP-dependent aspartate aminotransferase-like (Major domain)"/>
    <property type="match status" value="1"/>
</dbReference>
<evidence type="ECO:0000256" key="3">
    <source>
        <dbReference type="ARBA" id="ARBA00022793"/>
    </source>
</evidence>
<dbReference type="Pfam" id="PF03711">
    <property type="entry name" value="OKR_DC_1_C"/>
    <property type="match status" value="1"/>
</dbReference>
<organism evidence="8 9">
    <name type="scientific">Salsuginibacillus halophilus</name>
    <dbReference type="NCBI Taxonomy" id="517424"/>
    <lineage>
        <taxon>Bacteria</taxon>
        <taxon>Bacillati</taxon>
        <taxon>Bacillota</taxon>
        <taxon>Bacilli</taxon>
        <taxon>Bacillales</taxon>
        <taxon>Bacillaceae</taxon>
        <taxon>Salsuginibacillus</taxon>
    </lineage>
</organism>
<keyword evidence="5" id="KW-0456">Lyase</keyword>
<keyword evidence="3" id="KW-0210">Decarboxylase</keyword>
<dbReference type="AlphaFoldDB" id="A0A2P8H7S2"/>
<comment type="cofactor">
    <cofactor evidence="1">
        <name>pyridoxal 5'-phosphate</name>
        <dbReference type="ChEBI" id="CHEBI:597326"/>
    </cofactor>
</comment>
<dbReference type="EMBL" id="PYAV01000017">
    <property type="protein sequence ID" value="PSL42230.1"/>
    <property type="molecule type" value="Genomic_DNA"/>
</dbReference>
<dbReference type="Proteomes" id="UP000242310">
    <property type="component" value="Unassembled WGS sequence"/>
</dbReference>
<dbReference type="InterPro" id="IPR015421">
    <property type="entry name" value="PyrdxlP-dep_Trfase_major"/>
</dbReference>
<dbReference type="SUPFAM" id="SSF53383">
    <property type="entry name" value="PLP-dependent transferases"/>
    <property type="match status" value="1"/>
</dbReference>
<evidence type="ECO:0000256" key="4">
    <source>
        <dbReference type="ARBA" id="ARBA00022898"/>
    </source>
</evidence>
<comment type="similarity">
    <text evidence="2">Belongs to the Orn/Lys/Arg decarboxylase class-I family.</text>
</comment>
<keyword evidence="9" id="KW-1185">Reference proteome</keyword>
<evidence type="ECO:0000259" key="7">
    <source>
        <dbReference type="Pfam" id="PF03711"/>
    </source>
</evidence>
<dbReference type="OrthoDB" id="9815233at2"/>
<reference evidence="8 9" key="1">
    <citation type="submission" date="2018-03" db="EMBL/GenBank/DDBJ databases">
        <title>Genomic Encyclopedia of Type Strains, Phase III (KMG-III): the genomes of soil and plant-associated and newly described type strains.</title>
        <authorList>
            <person name="Whitman W."/>
        </authorList>
    </citation>
    <scope>NUCLEOTIDE SEQUENCE [LARGE SCALE GENOMIC DNA]</scope>
    <source>
        <strain evidence="8 9">CGMCC 1.07653</strain>
    </source>
</reference>
<dbReference type="InterPro" id="IPR015424">
    <property type="entry name" value="PyrdxlP-dep_Trfase"/>
</dbReference>
<evidence type="ECO:0000256" key="2">
    <source>
        <dbReference type="ARBA" id="ARBA00010671"/>
    </source>
</evidence>
<evidence type="ECO:0000256" key="5">
    <source>
        <dbReference type="ARBA" id="ARBA00023239"/>
    </source>
</evidence>
<dbReference type="GO" id="GO:0016831">
    <property type="term" value="F:carboxy-lyase activity"/>
    <property type="evidence" value="ECO:0007669"/>
    <property type="project" value="UniProtKB-KW"/>
</dbReference>
<evidence type="ECO:0000256" key="1">
    <source>
        <dbReference type="ARBA" id="ARBA00001933"/>
    </source>
</evidence>
<dbReference type="InterPro" id="IPR052357">
    <property type="entry name" value="Orn_Lys_Arg_decarboxylase-I"/>
</dbReference>
<evidence type="ECO:0000313" key="8">
    <source>
        <dbReference type="EMBL" id="PSL42230.1"/>
    </source>
</evidence>
<dbReference type="PANTHER" id="PTHR43277:SF3">
    <property type="entry name" value="DECARBOXYLASE, PUTATIVE-RELATED"/>
    <property type="match status" value="1"/>
</dbReference>
<accession>A0A2P8H7S2</accession>
<proteinExistence type="inferred from homology"/>
<feature type="domain" description="Orn/Lys/Arg decarboxylase C-terminal" evidence="7">
    <location>
        <begin position="381"/>
        <end position="461"/>
    </location>
</feature>
<keyword evidence="4" id="KW-0663">Pyridoxal phosphate</keyword>
<feature type="domain" description="Orn/Lys/Arg decarboxylases family 1 pyridoxal-P attachment site" evidence="6">
    <location>
        <begin position="13"/>
        <end position="303"/>
    </location>
</feature>
<dbReference type="PANTHER" id="PTHR43277">
    <property type="entry name" value="ARGININE DECARBOXYLASE"/>
    <property type="match status" value="1"/>
</dbReference>
<dbReference type="InterPro" id="IPR000310">
    <property type="entry name" value="Orn/Lys/Arg_deCO2ase_major_dom"/>
</dbReference>
<evidence type="ECO:0000259" key="6">
    <source>
        <dbReference type="Pfam" id="PF01276"/>
    </source>
</evidence>
<dbReference type="SUPFAM" id="SSF55904">
    <property type="entry name" value="Ornithine decarboxylase C-terminal domain"/>
    <property type="match status" value="1"/>
</dbReference>
<comment type="caution">
    <text evidence="8">The sequence shown here is derived from an EMBL/GenBank/DDBJ whole genome shotgun (WGS) entry which is preliminary data.</text>
</comment>
<protein>
    <submittedName>
        <fullName evidence="8">Arginine/lysine/ornithine decarboxylase</fullName>
    </submittedName>
</protein>
<evidence type="ECO:0000313" key="9">
    <source>
        <dbReference type="Proteomes" id="UP000242310"/>
    </source>
</evidence>